<feature type="transmembrane region" description="Helical" evidence="6">
    <location>
        <begin position="12"/>
        <end position="33"/>
    </location>
</feature>
<dbReference type="OrthoDB" id="6730379at2759"/>
<feature type="transmembrane region" description="Helical" evidence="6">
    <location>
        <begin position="45"/>
        <end position="65"/>
    </location>
</feature>
<comment type="subcellular location">
    <subcellularLocation>
        <location evidence="1">Membrane</location>
        <topology evidence="1">Multi-pass membrane protein</topology>
    </subcellularLocation>
</comment>
<evidence type="ECO:0000313" key="8">
    <source>
        <dbReference type="Proteomes" id="UP001056384"/>
    </source>
</evidence>
<keyword evidence="8" id="KW-1185">Reference proteome</keyword>
<evidence type="ECO:0000256" key="3">
    <source>
        <dbReference type="ARBA" id="ARBA00022692"/>
    </source>
</evidence>
<dbReference type="AlphaFoldDB" id="A0A9Q9AP83"/>
<feature type="transmembrane region" description="Helical" evidence="6">
    <location>
        <begin position="178"/>
        <end position="197"/>
    </location>
</feature>
<gene>
    <name evidence="7" type="ORF">Slin15195_G062430</name>
</gene>
<evidence type="ECO:0000313" key="7">
    <source>
        <dbReference type="EMBL" id="USW52924.1"/>
    </source>
</evidence>
<proteinExistence type="predicted"/>
<evidence type="ECO:0000256" key="5">
    <source>
        <dbReference type="ARBA" id="ARBA00023136"/>
    </source>
</evidence>
<evidence type="ECO:0000256" key="1">
    <source>
        <dbReference type="ARBA" id="ARBA00004141"/>
    </source>
</evidence>
<evidence type="ECO:0000256" key="4">
    <source>
        <dbReference type="ARBA" id="ARBA00022989"/>
    </source>
</evidence>
<dbReference type="GO" id="GO:0016020">
    <property type="term" value="C:membrane"/>
    <property type="evidence" value="ECO:0007669"/>
    <property type="project" value="UniProtKB-SubCell"/>
</dbReference>
<dbReference type="Pfam" id="PF07690">
    <property type="entry name" value="MFS_1"/>
    <property type="match status" value="1"/>
</dbReference>
<sequence>MWYTRSEVPTRVGIGFAGNSRGGVITSFLAYGLGHVERPLEPWQWMFIVLGLATFLWGFVLLFMLPDSISSATFLSPEEKEIAELRVNAAGTGQSRTAWQPAQALECLKDPKTIFFFAISLLTQIPNGGTQNFANLVLKGFGFTSLESTLVIFPASFISFFCIMITGWAAGKWSNVSLFLLCAVVLCPVTGSAIIYADAPSHGVKLFGYYLLSTGPSALPLSLSLVGVNYKGSTKKMTMTALLFIAYCAGNIAGPQFFKDSDELGRTN</sequence>
<evidence type="ECO:0000256" key="6">
    <source>
        <dbReference type="SAM" id="Phobius"/>
    </source>
</evidence>
<dbReference type="EMBL" id="CP099421">
    <property type="protein sequence ID" value="USW52924.1"/>
    <property type="molecule type" value="Genomic_DNA"/>
</dbReference>
<dbReference type="PANTHER" id="PTHR43791:SF10">
    <property type="entry name" value="MAJOR FACILITATOR SUPERFAMILY (MFS) PROFILE DOMAIN-CONTAINING PROTEIN"/>
    <property type="match status" value="1"/>
</dbReference>
<name>A0A9Q9AP83_9PEZI</name>
<dbReference type="Proteomes" id="UP001056384">
    <property type="component" value="Chromosome 4"/>
</dbReference>
<dbReference type="PANTHER" id="PTHR43791">
    <property type="entry name" value="PERMEASE-RELATED"/>
    <property type="match status" value="1"/>
</dbReference>
<keyword evidence="4 6" id="KW-1133">Transmembrane helix</keyword>
<accession>A0A9Q9AP83</accession>
<keyword evidence="2" id="KW-0813">Transport</keyword>
<keyword evidence="3 6" id="KW-0812">Transmembrane</keyword>
<dbReference type="SUPFAM" id="SSF103473">
    <property type="entry name" value="MFS general substrate transporter"/>
    <property type="match status" value="1"/>
</dbReference>
<protein>
    <submittedName>
        <fullName evidence="7">Major facilitator superfamily, MFS transporter superfamily</fullName>
    </submittedName>
</protein>
<dbReference type="InterPro" id="IPR036259">
    <property type="entry name" value="MFS_trans_sf"/>
</dbReference>
<feature type="transmembrane region" description="Helical" evidence="6">
    <location>
        <begin position="151"/>
        <end position="171"/>
    </location>
</feature>
<organism evidence="7 8">
    <name type="scientific">Septoria linicola</name>
    <dbReference type="NCBI Taxonomy" id="215465"/>
    <lineage>
        <taxon>Eukaryota</taxon>
        <taxon>Fungi</taxon>
        <taxon>Dikarya</taxon>
        <taxon>Ascomycota</taxon>
        <taxon>Pezizomycotina</taxon>
        <taxon>Dothideomycetes</taxon>
        <taxon>Dothideomycetidae</taxon>
        <taxon>Mycosphaerellales</taxon>
        <taxon>Mycosphaerellaceae</taxon>
        <taxon>Septoria</taxon>
    </lineage>
</organism>
<feature type="transmembrane region" description="Helical" evidence="6">
    <location>
        <begin position="209"/>
        <end position="228"/>
    </location>
</feature>
<dbReference type="GO" id="GO:0022857">
    <property type="term" value="F:transmembrane transporter activity"/>
    <property type="evidence" value="ECO:0007669"/>
    <property type="project" value="InterPro"/>
</dbReference>
<dbReference type="InterPro" id="IPR011701">
    <property type="entry name" value="MFS"/>
</dbReference>
<dbReference type="Gene3D" id="1.20.1250.20">
    <property type="entry name" value="MFS general substrate transporter like domains"/>
    <property type="match status" value="2"/>
</dbReference>
<keyword evidence="5 6" id="KW-0472">Membrane</keyword>
<evidence type="ECO:0000256" key="2">
    <source>
        <dbReference type="ARBA" id="ARBA00022448"/>
    </source>
</evidence>
<reference evidence="7" key="1">
    <citation type="submission" date="2022-06" db="EMBL/GenBank/DDBJ databases">
        <title>Complete genome sequences of two strains of the flax pathogen Septoria linicola.</title>
        <authorList>
            <person name="Lapalu N."/>
            <person name="Simon A."/>
            <person name="Demenou B."/>
            <person name="Paumier D."/>
            <person name="Guillot M.-P."/>
            <person name="Gout L."/>
            <person name="Valade R."/>
        </authorList>
    </citation>
    <scope>NUCLEOTIDE SEQUENCE</scope>
    <source>
        <strain evidence="7">SE15195</strain>
    </source>
</reference>
<feature type="transmembrane region" description="Helical" evidence="6">
    <location>
        <begin position="240"/>
        <end position="258"/>
    </location>
</feature>